<proteinExistence type="predicted"/>
<dbReference type="AlphaFoldDB" id="A0A7W6BTA4"/>
<dbReference type="GO" id="GO:0016787">
    <property type="term" value="F:hydrolase activity"/>
    <property type="evidence" value="ECO:0007669"/>
    <property type="project" value="UniProtKB-KW"/>
</dbReference>
<evidence type="ECO:0000313" key="1">
    <source>
        <dbReference type="EMBL" id="MBB3928373.1"/>
    </source>
</evidence>
<gene>
    <name evidence="1" type="ORF">GGR43_004117</name>
</gene>
<dbReference type="Gene3D" id="3.60.15.10">
    <property type="entry name" value="Ribonuclease Z/Hydroxyacylglutathione hydrolase-like"/>
    <property type="match status" value="1"/>
</dbReference>
<comment type="caution">
    <text evidence="1">The sequence shown here is derived from an EMBL/GenBank/DDBJ whole genome shotgun (WGS) entry which is preliminary data.</text>
</comment>
<keyword evidence="1" id="KW-0378">Hydrolase</keyword>
<dbReference type="RefSeq" id="WP_188073656.1">
    <property type="nucleotide sequence ID" value="NZ_BSPS01000017.1"/>
</dbReference>
<evidence type="ECO:0000313" key="2">
    <source>
        <dbReference type="Proteomes" id="UP000571950"/>
    </source>
</evidence>
<name>A0A7W6BTA4_9SPHN</name>
<dbReference type="SUPFAM" id="SSF56281">
    <property type="entry name" value="Metallo-hydrolase/oxidoreductase"/>
    <property type="match status" value="1"/>
</dbReference>
<dbReference type="Proteomes" id="UP000571950">
    <property type="component" value="Unassembled WGS sequence"/>
</dbReference>
<keyword evidence="2" id="KW-1185">Reference proteome</keyword>
<protein>
    <submittedName>
        <fullName evidence="1">Glyoxylase-like metal-dependent hydrolase (Beta-lactamase superfamily II)</fullName>
    </submittedName>
</protein>
<sequence length="165" mass="18168">MLLTGGQQVEWTHPIDAPRIEAGTTMRPMTPSRVVRNRLLVKVLGKCARQVEPSKVDRLIEDGDSPDFAHGMTALHVPGHCAGQVALPWRRDGGSFFTADACVNRSGLQFAAATEDPRPALTSLARLVKLKFVKACVVHRPRILSSGAQKFRRMNFDTLNLIRTA</sequence>
<reference evidence="1 2" key="1">
    <citation type="submission" date="2020-08" db="EMBL/GenBank/DDBJ databases">
        <title>Genomic Encyclopedia of Type Strains, Phase IV (KMG-IV): sequencing the most valuable type-strain genomes for metagenomic binning, comparative biology and taxonomic classification.</title>
        <authorList>
            <person name="Goeker M."/>
        </authorList>
    </citation>
    <scope>NUCLEOTIDE SEQUENCE [LARGE SCALE GENOMIC DNA]</scope>
    <source>
        <strain evidence="1 2">DSM 26189</strain>
    </source>
</reference>
<organism evidence="1 2">
    <name type="scientific">Sphingobium jiangsuense</name>
    <dbReference type="NCBI Taxonomy" id="870476"/>
    <lineage>
        <taxon>Bacteria</taxon>
        <taxon>Pseudomonadati</taxon>
        <taxon>Pseudomonadota</taxon>
        <taxon>Alphaproteobacteria</taxon>
        <taxon>Sphingomonadales</taxon>
        <taxon>Sphingomonadaceae</taxon>
        <taxon>Sphingobium</taxon>
    </lineage>
</organism>
<dbReference type="InterPro" id="IPR036866">
    <property type="entry name" value="RibonucZ/Hydroxyglut_hydro"/>
</dbReference>
<accession>A0A7W6BTA4</accession>
<dbReference type="EMBL" id="JACIDT010000023">
    <property type="protein sequence ID" value="MBB3928373.1"/>
    <property type="molecule type" value="Genomic_DNA"/>
</dbReference>